<gene>
    <name evidence="1" type="ORF">BSTOLATCC_MIC65197</name>
</gene>
<organism evidence="1 2">
    <name type="scientific">Blepharisma stoltei</name>
    <dbReference type="NCBI Taxonomy" id="1481888"/>
    <lineage>
        <taxon>Eukaryota</taxon>
        <taxon>Sar</taxon>
        <taxon>Alveolata</taxon>
        <taxon>Ciliophora</taxon>
        <taxon>Postciliodesmatophora</taxon>
        <taxon>Heterotrichea</taxon>
        <taxon>Heterotrichida</taxon>
        <taxon>Blepharismidae</taxon>
        <taxon>Blepharisma</taxon>
    </lineage>
</organism>
<sequence>MVLIIDKSFRTRVLPSGTPCYSSSAVYFDKNVYCFGGRYNVMSSAPLSERFDLDKNRWIKLTPMPKADFHCSSIAFNGNILISGFFNRNLLLYSIDMDSFSTISYDFTENKQKLLLNAWRLYLIEFRGGMVYESEAGNEYSWERVADSIIRGHDPGQICWSYNKCGIYIGEEYFDGRSSHFKYFRFDLISKAMKKIVRKL</sequence>
<dbReference type="Gene3D" id="2.120.10.80">
    <property type="entry name" value="Kelch-type beta propeller"/>
    <property type="match status" value="1"/>
</dbReference>
<dbReference type="Pfam" id="PF01344">
    <property type="entry name" value="Kelch_1"/>
    <property type="match status" value="1"/>
</dbReference>
<dbReference type="InterPro" id="IPR015915">
    <property type="entry name" value="Kelch-typ_b-propeller"/>
</dbReference>
<dbReference type="InterPro" id="IPR006652">
    <property type="entry name" value="Kelch_1"/>
</dbReference>
<accession>A0AAU9KEZ5</accession>
<keyword evidence="2" id="KW-1185">Reference proteome</keyword>
<evidence type="ECO:0000313" key="1">
    <source>
        <dbReference type="EMBL" id="CAG9335877.1"/>
    </source>
</evidence>
<dbReference type="AlphaFoldDB" id="A0AAU9KEZ5"/>
<dbReference type="EMBL" id="CAJZBQ010000063">
    <property type="protein sequence ID" value="CAG9335877.1"/>
    <property type="molecule type" value="Genomic_DNA"/>
</dbReference>
<comment type="caution">
    <text evidence="1">The sequence shown here is derived from an EMBL/GenBank/DDBJ whole genome shotgun (WGS) entry which is preliminary data.</text>
</comment>
<dbReference type="Proteomes" id="UP001162131">
    <property type="component" value="Unassembled WGS sequence"/>
</dbReference>
<evidence type="ECO:0000313" key="2">
    <source>
        <dbReference type="Proteomes" id="UP001162131"/>
    </source>
</evidence>
<dbReference type="InterPro" id="IPR011043">
    <property type="entry name" value="Gal_Oxase/kelch_b-propeller"/>
</dbReference>
<reference evidence="1" key="1">
    <citation type="submission" date="2021-09" db="EMBL/GenBank/DDBJ databases">
        <authorList>
            <consortium name="AG Swart"/>
            <person name="Singh M."/>
            <person name="Singh A."/>
            <person name="Seah K."/>
            <person name="Emmerich C."/>
        </authorList>
    </citation>
    <scope>NUCLEOTIDE SEQUENCE</scope>
    <source>
        <strain evidence="1">ATCC30299</strain>
    </source>
</reference>
<name>A0AAU9KEZ5_9CILI</name>
<dbReference type="SUPFAM" id="SSF50965">
    <property type="entry name" value="Galactose oxidase, central domain"/>
    <property type="match status" value="1"/>
</dbReference>
<proteinExistence type="predicted"/>
<protein>
    <submittedName>
        <fullName evidence="1">Uncharacterized protein</fullName>
    </submittedName>
</protein>